<proteinExistence type="predicted"/>
<comment type="caution">
    <text evidence="2">The sequence shown here is derived from an EMBL/GenBank/DDBJ whole genome shotgun (WGS) entry which is preliminary data.</text>
</comment>
<keyword evidence="2" id="KW-0946">Virion</keyword>
<protein>
    <submittedName>
        <fullName evidence="2">Spore coat protein CotJB</fullName>
    </submittedName>
</protein>
<dbReference type="AlphaFoldDB" id="A0A9D2EKK6"/>
<accession>A0A9D2EKK6</accession>
<dbReference type="InterPro" id="IPR024207">
    <property type="entry name" value="CotJB_dom"/>
</dbReference>
<name>A0A9D2EKK6_9FIRM</name>
<reference evidence="2" key="2">
    <citation type="submission" date="2021-04" db="EMBL/GenBank/DDBJ databases">
        <authorList>
            <person name="Gilroy R."/>
        </authorList>
    </citation>
    <scope>NUCLEOTIDE SEQUENCE</scope>
    <source>
        <strain evidence="2">CHK179-28034</strain>
    </source>
</reference>
<reference evidence="2" key="1">
    <citation type="journal article" date="2021" name="PeerJ">
        <title>Extensive microbial diversity within the chicken gut microbiome revealed by metagenomics and culture.</title>
        <authorList>
            <person name="Gilroy R."/>
            <person name="Ravi A."/>
            <person name="Getino M."/>
            <person name="Pursley I."/>
            <person name="Horton D.L."/>
            <person name="Alikhan N.F."/>
            <person name="Baker D."/>
            <person name="Gharbi K."/>
            <person name="Hall N."/>
            <person name="Watson M."/>
            <person name="Adriaenssens E.M."/>
            <person name="Foster-Nyarko E."/>
            <person name="Jarju S."/>
            <person name="Secka A."/>
            <person name="Antonio M."/>
            <person name="Oren A."/>
            <person name="Chaudhuri R.R."/>
            <person name="La Ragione R."/>
            <person name="Hildebrand F."/>
            <person name="Pallen M.J."/>
        </authorList>
    </citation>
    <scope>NUCLEOTIDE SEQUENCE</scope>
    <source>
        <strain evidence="2">CHK179-28034</strain>
    </source>
</reference>
<sequence>MSKMEKKNLLFYIDAVSFAALDASLYLDTHPDDAEALEYFHHFNKARQQALHEYSVRFGPLTLNEASHSDTWKWATQPWPWEGDC</sequence>
<dbReference type="Proteomes" id="UP000824049">
    <property type="component" value="Unassembled WGS sequence"/>
</dbReference>
<evidence type="ECO:0000313" key="3">
    <source>
        <dbReference type="Proteomes" id="UP000824049"/>
    </source>
</evidence>
<evidence type="ECO:0000259" key="1">
    <source>
        <dbReference type="Pfam" id="PF12652"/>
    </source>
</evidence>
<keyword evidence="2" id="KW-0167">Capsid protein</keyword>
<dbReference type="PIRSF" id="PIRSF010606">
    <property type="entry name" value="Spore_coat_CotJB"/>
    <property type="match status" value="1"/>
</dbReference>
<feature type="domain" description="Protein CotJB" evidence="1">
    <location>
        <begin position="8"/>
        <end position="82"/>
    </location>
</feature>
<dbReference type="Pfam" id="PF12652">
    <property type="entry name" value="CotJB"/>
    <property type="match status" value="1"/>
</dbReference>
<evidence type="ECO:0000313" key="2">
    <source>
        <dbReference type="EMBL" id="HIZ38957.1"/>
    </source>
</evidence>
<dbReference type="EMBL" id="DXBR01000037">
    <property type="protein sequence ID" value="HIZ38957.1"/>
    <property type="molecule type" value="Genomic_DNA"/>
</dbReference>
<dbReference type="InterPro" id="IPR016571">
    <property type="entry name" value="Spore_coat_assembly_CotJB"/>
</dbReference>
<organism evidence="2 3">
    <name type="scientific">Candidatus Anaerobutyricum stercoris</name>
    <dbReference type="NCBI Taxonomy" id="2838457"/>
    <lineage>
        <taxon>Bacteria</taxon>
        <taxon>Bacillati</taxon>
        <taxon>Bacillota</taxon>
        <taxon>Clostridia</taxon>
        <taxon>Lachnospirales</taxon>
        <taxon>Lachnospiraceae</taxon>
        <taxon>Anaerobutyricum</taxon>
    </lineage>
</organism>
<gene>
    <name evidence="2" type="ORF">H9968_03385</name>
</gene>